<keyword evidence="5" id="KW-0418">Kinase</keyword>
<evidence type="ECO:0000256" key="1">
    <source>
        <dbReference type="ARBA" id="ARBA00000085"/>
    </source>
</evidence>
<feature type="domain" description="Histidine kinase" evidence="7">
    <location>
        <begin position="318"/>
        <end position="529"/>
    </location>
</feature>
<dbReference type="InterPro" id="IPR005467">
    <property type="entry name" value="His_kinase_dom"/>
</dbReference>
<dbReference type="InterPro" id="IPR003594">
    <property type="entry name" value="HATPase_dom"/>
</dbReference>
<keyword evidence="4" id="KW-0808">Transferase</keyword>
<dbReference type="AlphaFoldDB" id="A0A6J6UCW8"/>
<dbReference type="SMART" id="SM00448">
    <property type="entry name" value="REC"/>
    <property type="match status" value="1"/>
</dbReference>
<evidence type="ECO:0000256" key="4">
    <source>
        <dbReference type="ARBA" id="ARBA00022679"/>
    </source>
</evidence>
<dbReference type="Pfam" id="PF00512">
    <property type="entry name" value="HisKA"/>
    <property type="match status" value="1"/>
</dbReference>
<dbReference type="GO" id="GO:0005886">
    <property type="term" value="C:plasma membrane"/>
    <property type="evidence" value="ECO:0007669"/>
    <property type="project" value="TreeGrafter"/>
</dbReference>
<dbReference type="Pfam" id="PF02518">
    <property type="entry name" value="HATPase_c"/>
    <property type="match status" value="1"/>
</dbReference>
<dbReference type="InterPro" id="IPR058245">
    <property type="entry name" value="NreC/VraR/RcsB-like_REC"/>
</dbReference>
<dbReference type="InterPro" id="IPR011006">
    <property type="entry name" value="CheY-like_superfamily"/>
</dbReference>
<evidence type="ECO:0000259" key="8">
    <source>
        <dbReference type="PROSITE" id="PS50110"/>
    </source>
</evidence>
<dbReference type="Gene3D" id="3.40.50.2300">
    <property type="match status" value="1"/>
</dbReference>
<feature type="region of interest" description="Disordered" evidence="6">
    <location>
        <begin position="126"/>
        <end position="204"/>
    </location>
</feature>
<organism evidence="9">
    <name type="scientific">freshwater metagenome</name>
    <dbReference type="NCBI Taxonomy" id="449393"/>
    <lineage>
        <taxon>unclassified sequences</taxon>
        <taxon>metagenomes</taxon>
        <taxon>ecological metagenomes</taxon>
    </lineage>
</organism>
<dbReference type="CDD" id="cd17535">
    <property type="entry name" value="REC_NarL-like"/>
    <property type="match status" value="1"/>
</dbReference>
<keyword evidence="3" id="KW-0597">Phosphoprotein</keyword>
<dbReference type="SUPFAM" id="SSF52172">
    <property type="entry name" value="CheY-like"/>
    <property type="match status" value="1"/>
</dbReference>
<evidence type="ECO:0000256" key="5">
    <source>
        <dbReference type="ARBA" id="ARBA00022777"/>
    </source>
</evidence>
<dbReference type="EC" id="2.7.13.3" evidence="2"/>
<proteinExistence type="predicted"/>
<dbReference type="GO" id="GO:0000155">
    <property type="term" value="F:phosphorelay sensor kinase activity"/>
    <property type="evidence" value="ECO:0007669"/>
    <property type="project" value="InterPro"/>
</dbReference>
<dbReference type="SMART" id="SM00387">
    <property type="entry name" value="HATPase_c"/>
    <property type="match status" value="1"/>
</dbReference>
<dbReference type="CDD" id="cd00082">
    <property type="entry name" value="HisKA"/>
    <property type="match status" value="1"/>
</dbReference>
<name>A0A6J6UCW8_9ZZZZ</name>
<dbReference type="InterPro" id="IPR001789">
    <property type="entry name" value="Sig_transdc_resp-reg_receiver"/>
</dbReference>
<comment type="catalytic activity">
    <reaction evidence="1">
        <text>ATP + protein L-histidine = ADP + protein N-phospho-L-histidine.</text>
        <dbReference type="EC" id="2.7.13.3"/>
    </reaction>
</comment>
<dbReference type="InterPro" id="IPR004358">
    <property type="entry name" value="Sig_transdc_His_kin-like_C"/>
</dbReference>
<reference evidence="9" key="1">
    <citation type="submission" date="2020-05" db="EMBL/GenBank/DDBJ databases">
        <authorList>
            <person name="Chiriac C."/>
            <person name="Salcher M."/>
            <person name="Ghai R."/>
            <person name="Kavagutti S V."/>
        </authorList>
    </citation>
    <scope>NUCLEOTIDE SEQUENCE</scope>
</reference>
<evidence type="ECO:0000256" key="3">
    <source>
        <dbReference type="ARBA" id="ARBA00022553"/>
    </source>
</evidence>
<dbReference type="PROSITE" id="PS50109">
    <property type="entry name" value="HIS_KIN"/>
    <property type="match status" value="1"/>
</dbReference>
<dbReference type="SUPFAM" id="SSF55874">
    <property type="entry name" value="ATPase domain of HSP90 chaperone/DNA topoisomerase II/histidine kinase"/>
    <property type="match status" value="1"/>
</dbReference>
<dbReference type="PROSITE" id="PS50110">
    <property type="entry name" value="RESPONSE_REGULATORY"/>
    <property type="match status" value="1"/>
</dbReference>
<dbReference type="InterPro" id="IPR036097">
    <property type="entry name" value="HisK_dim/P_sf"/>
</dbReference>
<sequence>MSAAPRVRPLRTVIIDDTADLRDLLRLALDRGGFDVVGEAGDGKAGIDVVRAERPDVVLLDLSMPVMDGLEALPTIRRTCPAAKIIVLSGFGATQMSERAMAQGADGYVQKGASLDSILDYVRDMTAGAPPRTPRSLSVVPPLDAPESLAPLPPSFGRPDPAAPAGTSPQPAPTRADGPSATALATDPQHVPAPASAESPLTPGGVSASPISWWQAMSMAPVGILELADEPLFRIVYANTTAQRVIGGKTSPGTPLGFAAPTLASLVAYHRLDADASFEVELDGGTCRATIRRTGWSLLVYLDSTSDDVALLRRAIATTAHEIRGPVAVICGIAEASGWDGDAQLDPEMQRRLMSSVARQARMLDSITADLLTAAQIQRGTLRIDLAPVCARSVVESVAGDRYGLDVEILVEDDRLVRADALRLEQMVSNLLGNAIKYGEAPYTIRIRPDSARPDHVAIDVVDRGAGVPEEFRDQLFKEFSRATGTVATGTGLGLHVVRTLAEAQNGRVTYRPGQYGGSVFTISLMAVNEPPLSEPPVEGAGGPTVRS</sequence>
<protein>
    <recommendedName>
        <fullName evidence="2">histidine kinase</fullName>
        <ecNumber evidence="2">2.7.13.3</ecNumber>
    </recommendedName>
</protein>
<dbReference type="SUPFAM" id="SSF47384">
    <property type="entry name" value="Homodimeric domain of signal transducing histidine kinase"/>
    <property type="match status" value="1"/>
</dbReference>
<dbReference type="InterPro" id="IPR036890">
    <property type="entry name" value="HATPase_C_sf"/>
</dbReference>
<dbReference type="SMART" id="SM00388">
    <property type="entry name" value="HisKA"/>
    <property type="match status" value="1"/>
</dbReference>
<dbReference type="Gene3D" id="3.30.565.10">
    <property type="entry name" value="Histidine kinase-like ATPase, C-terminal domain"/>
    <property type="match status" value="1"/>
</dbReference>
<evidence type="ECO:0000313" key="9">
    <source>
        <dbReference type="EMBL" id="CAB4756359.1"/>
    </source>
</evidence>
<dbReference type="PRINTS" id="PR00344">
    <property type="entry name" value="BCTRLSENSOR"/>
</dbReference>
<evidence type="ECO:0000256" key="6">
    <source>
        <dbReference type="SAM" id="MobiDB-lite"/>
    </source>
</evidence>
<dbReference type="PANTHER" id="PTHR43047">
    <property type="entry name" value="TWO-COMPONENT HISTIDINE PROTEIN KINASE"/>
    <property type="match status" value="1"/>
</dbReference>
<evidence type="ECO:0000259" key="7">
    <source>
        <dbReference type="PROSITE" id="PS50109"/>
    </source>
</evidence>
<gene>
    <name evidence="9" type="ORF">UFOPK2761_02331</name>
</gene>
<dbReference type="PANTHER" id="PTHR43047:SF72">
    <property type="entry name" value="OSMOSENSING HISTIDINE PROTEIN KINASE SLN1"/>
    <property type="match status" value="1"/>
</dbReference>
<feature type="domain" description="Response regulatory" evidence="8">
    <location>
        <begin position="11"/>
        <end position="126"/>
    </location>
</feature>
<dbReference type="InterPro" id="IPR003661">
    <property type="entry name" value="HisK_dim/P_dom"/>
</dbReference>
<evidence type="ECO:0000256" key="2">
    <source>
        <dbReference type="ARBA" id="ARBA00012438"/>
    </source>
</evidence>
<dbReference type="GO" id="GO:0009927">
    <property type="term" value="F:histidine phosphotransfer kinase activity"/>
    <property type="evidence" value="ECO:0007669"/>
    <property type="project" value="TreeGrafter"/>
</dbReference>
<dbReference type="Gene3D" id="1.10.287.130">
    <property type="match status" value="1"/>
</dbReference>
<accession>A0A6J6UCW8</accession>
<dbReference type="EMBL" id="CAEZYQ010000019">
    <property type="protein sequence ID" value="CAB4756359.1"/>
    <property type="molecule type" value="Genomic_DNA"/>
</dbReference>
<dbReference type="Pfam" id="PF00072">
    <property type="entry name" value="Response_reg"/>
    <property type="match status" value="1"/>
</dbReference>